<sequence length="496" mass="53943">MKRTLYLLSALFTALLFTPARLSAQWSQPEVILPWEAVPAQFGDEDVSPFIAAASDPAGTIHLVWSNDNQGMSTMVHASRQNGAWSEITTISSENPYSVMPSLIIDENGTLHCAWVTMDFNFNFLISYSRKFSGENWESPVVVSDPELLLNTYPQLVVDNAGNIRLFYTAADFSGENAFYYLKHALIDQQNTDNPVLQPVPQTSPDLLANQSSVVADANGMLHCVWHDSEGGASNISIASFDGTAWGPTTKLANSGQGSSIQDEMPIVLLSNSSNETFALWVASMSGIGQFSIMQNSSWSPGQNTADPHFRNATGLCDPNNVLNMAGTTLSPSGGDLYHHTYQNGTWEHNLIEAGTSTSAPGFPVLVIGNDTLFCFYVRNTQSSGYQLVESHQPIDFHTGTDQQDPLFASQLNIFPNPVNASGTLGFNAPGSGTAELSLYDLAGKKVAYNRLPISTPGMQTSTWNQVFANLNARKGLYILEVKNDEFRVSGKVVIE</sequence>
<gene>
    <name evidence="1" type="ORF">SDC9_08865</name>
</gene>
<dbReference type="InterPro" id="IPR026444">
    <property type="entry name" value="Secre_tail"/>
</dbReference>
<proteinExistence type="predicted"/>
<name>A0A644T8I2_9ZZZZ</name>
<accession>A0A644T8I2</accession>
<dbReference type="SUPFAM" id="SSF50939">
    <property type="entry name" value="Sialidases"/>
    <property type="match status" value="1"/>
</dbReference>
<dbReference type="EMBL" id="VSSQ01000020">
    <property type="protein sequence ID" value="MPL63243.1"/>
    <property type="molecule type" value="Genomic_DNA"/>
</dbReference>
<organism evidence="1">
    <name type="scientific">bioreactor metagenome</name>
    <dbReference type="NCBI Taxonomy" id="1076179"/>
    <lineage>
        <taxon>unclassified sequences</taxon>
        <taxon>metagenomes</taxon>
        <taxon>ecological metagenomes</taxon>
    </lineage>
</organism>
<dbReference type="AlphaFoldDB" id="A0A644T8I2"/>
<evidence type="ECO:0000313" key="1">
    <source>
        <dbReference type="EMBL" id="MPL63243.1"/>
    </source>
</evidence>
<dbReference type="NCBIfam" id="TIGR04183">
    <property type="entry name" value="Por_Secre_tail"/>
    <property type="match status" value="1"/>
</dbReference>
<comment type="caution">
    <text evidence="1">The sequence shown here is derived from an EMBL/GenBank/DDBJ whole genome shotgun (WGS) entry which is preliminary data.</text>
</comment>
<reference evidence="1" key="1">
    <citation type="submission" date="2019-08" db="EMBL/GenBank/DDBJ databases">
        <authorList>
            <person name="Kucharzyk K."/>
            <person name="Murdoch R.W."/>
            <person name="Higgins S."/>
            <person name="Loffler F."/>
        </authorList>
    </citation>
    <scope>NUCLEOTIDE SEQUENCE</scope>
</reference>
<dbReference type="InterPro" id="IPR036278">
    <property type="entry name" value="Sialidase_sf"/>
</dbReference>
<dbReference type="SUPFAM" id="SSF89372">
    <property type="entry name" value="Fucose-specific lectin"/>
    <property type="match status" value="1"/>
</dbReference>
<protein>
    <submittedName>
        <fullName evidence="1">Uncharacterized protein</fullName>
    </submittedName>
</protein>